<evidence type="ECO:0000256" key="7">
    <source>
        <dbReference type="SAM" id="Phobius"/>
    </source>
</evidence>
<dbReference type="InterPro" id="IPR036259">
    <property type="entry name" value="MFS_trans_sf"/>
</dbReference>
<dbReference type="Gene3D" id="1.20.1250.20">
    <property type="entry name" value="MFS general substrate transporter like domains"/>
    <property type="match status" value="2"/>
</dbReference>
<protein>
    <submittedName>
        <fullName evidence="9">ProP protein</fullName>
    </submittedName>
</protein>
<dbReference type="AlphaFoldDB" id="A0A0H3FZ37"/>
<dbReference type="InterPro" id="IPR020846">
    <property type="entry name" value="MFS_dom"/>
</dbReference>
<feature type="transmembrane region" description="Helical" evidence="7">
    <location>
        <begin position="361"/>
        <end position="385"/>
    </location>
</feature>
<keyword evidence="6 7" id="KW-0472">Membrane</keyword>
<evidence type="ECO:0000313" key="10">
    <source>
        <dbReference type="Proteomes" id="UP000008881"/>
    </source>
</evidence>
<feature type="transmembrane region" description="Helical" evidence="7">
    <location>
        <begin position="67"/>
        <end position="88"/>
    </location>
</feature>
<dbReference type="SUPFAM" id="SSF103473">
    <property type="entry name" value="MFS general substrate transporter"/>
    <property type="match status" value="2"/>
</dbReference>
<feature type="transmembrane region" description="Helical" evidence="7">
    <location>
        <begin position="238"/>
        <end position="258"/>
    </location>
</feature>
<feature type="transmembrane region" description="Helical" evidence="7">
    <location>
        <begin position="126"/>
        <end position="150"/>
    </location>
</feature>
<feature type="transmembrane region" description="Helical" evidence="7">
    <location>
        <begin position="270"/>
        <end position="293"/>
    </location>
</feature>
<evidence type="ECO:0000256" key="3">
    <source>
        <dbReference type="ARBA" id="ARBA00022475"/>
    </source>
</evidence>
<keyword evidence="10" id="KW-1185">Reference proteome</keyword>
<evidence type="ECO:0000313" key="9">
    <source>
        <dbReference type="EMBL" id="AEG98142.1"/>
    </source>
</evidence>
<dbReference type="KEGG" id="eae:EAE_16155"/>
<dbReference type="GO" id="GO:0015212">
    <property type="term" value="F:cytidine transmembrane transporter activity"/>
    <property type="evidence" value="ECO:0007669"/>
    <property type="project" value="TreeGrafter"/>
</dbReference>
<feature type="transmembrane region" description="Helical" evidence="7">
    <location>
        <begin position="162"/>
        <end position="183"/>
    </location>
</feature>
<reference evidence="9 10" key="1">
    <citation type="journal article" date="2012" name="J. Bacteriol.">
        <title>Complete genome sequence of Enterobacter aerogenes KCTC 2190.</title>
        <authorList>
            <person name="Shin S.H."/>
            <person name="Kim S."/>
            <person name="Kim J.Y."/>
            <person name="Lee S."/>
            <person name="Um Y."/>
            <person name="Oh M.K."/>
            <person name="Kim Y.R."/>
            <person name="Lee J."/>
            <person name="Yang K.S."/>
        </authorList>
    </citation>
    <scope>NUCLEOTIDE SEQUENCE [LARGE SCALE GENOMIC DNA]</scope>
    <source>
        <strain evidence="9 10">KCTC 2190</strain>
    </source>
</reference>
<sequence>MPSYLVEDNSKSVDPCVSKEKPVGNEAMTKPMYIFSRLSILMLLQFVVFGSWFATMGLVLFTYKLGSIIGMAYTLCAIAAIISPLVFGAVGDRFISSEKILGFLHILGGIVQFMIPALVVSGNSNVILIFIFIYMIFFQPTQGLVNSLSFQHLGSKSDLYPYLRLFATGGWAVGGFIVGILGYSSTVGIFYVAGISSIVLGGYSFTLPRTYPSVKDKKFNVLDALGFRSLQLFKNRNFAILMLCALLTSISLGVYNTYASTFIGALGIPGVASVMALGQISEVAFIVLVPFVIKRIGMKWALLIGMAMWGIRFIMFILAAKGHHWTAIIGVGLHGLCNDFFLIISAMYLDRLAPPELKVQAQSWLIIAISGFGAAFGSLISGYVYSTTVNPEQEYSWITLWSVPISIAVLTTIIWLILFNEDK</sequence>
<evidence type="ECO:0000256" key="6">
    <source>
        <dbReference type="ARBA" id="ARBA00023136"/>
    </source>
</evidence>
<keyword evidence="4 7" id="KW-0812">Transmembrane</keyword>
<gene>
    <name evidence="9" type="ordered locus">EAE_16155</name>
</gene>
<dbReference type="GO" id="GO:0005886">
    <property type="term" value="C:plasma membrane"/>
    <property type="evidence" value="ECO:0007669"/>
    <property type="project" value="UniProtKB-SubCell"/>
</dbReference>
<dbReference type="RefSeq" id="WP_015705010.1">
    <property type="nucleotide sequence ID" value="NC_015663.1"/>
</dbReference>
<evidence type="ECO:0000259" key="8">
    <source>
        <dbReference type="PROSITE" id="PS50850"/>
    </source>
</evidence>
<feature type="transmembrane region" description="Helical" evidence="7">
    <location>
        <begin position="397"/>
        <end position="419"/>
    </location>
</feature>
<dbReference type="GeneID" id="93311417"/>
<dbReference type="eggNOG" id="COG2211">
    <property type="taxonomic scope" value="Bacteria"/>
</dbReference>
<feature type="transmembrane region" description="Helical" evidence="7">
    <location>
        <begin position="300"/>
        <end position="319"/>
    </location>
</feature>
<dbReference type="EMBL" id="CP002824">
    <property type="protein sequence ID" value="AEG98142.1"/>
    <property type="molecule type" value="Genomic_DNA"/>
</dbReference>
<dbReference type="Pfam" id="PF03825">
    <property type="entry name" value="Nuc_H_symport"/>
    <property type="match status" value="1"/>
</dbReference>
<keyword evidence="3" id="KW-1003">Cell membrane</keyword>
<dbReference type="PROSITE" id="PS50850">
    <property type="entry name" value="MFS"/>
    <property type="match status" value="1"/>
</dbReference>
<name>A0A0H3FZ37_KLEAK</name>
<dbReference type="OrthoDB" id="9783013at2"/>
<feature type="transmembrane region" description="Helical" evidence="7">
    <location>
        <begin position="38"/>
        <end position="61"/>
    </location>
</feature>
<evidence type="ECO:0000256" key="1">
    <source>
        <dbReference type="ARBA" id="ARBA00004651"/>
    </source>
</evidence>
<keyword evidence="5 7" id="KW-1133">Transmembrane helix</keyword>
<evidence type="ECO:0000256" key="5">
    <source>
        <dbReference type="ARBA" id="ARBA00022989"/>
    </source>
</evidence>
<evidence type="ECO:0000256" key="4">
    <source>
        <dbReference type="ARBA" id="ARBA00022692"/>
    </source>
</evidence>
<accession>A0A0H3FZ37</accession>
<dbReference type="Proteomes" id="UP000008881">
    <property type="component" value="Chromosome"/>
</dbReference>
<dbReference type="HOGENOM" id="CLU_013133_1_2_6"/>
<dbReference type="GO" id="GO:0015213">
    <property type="term" value="F:uridine transmembrane transporter activity"/>
    <property type="evidence" value="ECO:0007669"/>
    <property type="project" value="TreeGrafter"/>
</dbReference>
<feature type="domain" description="Major facilitator superfamily (MFS) profile" evidence="8">
    <location>
        <begin position="237"/>
        <end position="423"/>
    </location>
</feature>
<feature type="transmembrane region" description="Helical" evidence="7">
    <location>
        <begin position="325"/>
        <end position="349"/>
    </location>
</feature>
<organism evidence="9 10">
    <name type="scientific">Klebsiella aerogenes (strain ATCC 13048 / DSM 30053 / CCUG 1429 / JCM 1235 / KCTC 2190 / NBRC 13534 / NCIMB 10102 / NCTC 10006 / CDC 819-56)</name>
    <name type="common">Enterobacter aerogenes</name>
    <dbReference type="NCBI Taxonomy" id="1028307"/>
    <lineage>
        <taxon>Bacteria</taxon>
        <taxon>Pseudomonadati</taxon>
        <taxon>Pseudomonadota</taxon>
        <taxon>Gammaproteobacteria</taxon>
        <taxon>Enterobacterales</taxon>
        <taxon>Enterobacteriaceae</taxon>
        <taxon>Klebsiella/Raoultella group</taxon>
        <taxon>Klebsiella</taxon>
    </lineage>
</organism>
<proteinExistence type="predicted"/>
<dbReference type="InterPro" id="IPR004740">
    <property type="entry name" value="Nuc_H_symport"/>
</dbReference>
<dbReference type="PATRIC" id="fig|1028307.3.peg.3231"/>
<comment type="subcellular location">
    <subcellularLocation>
        <location evidence="1">Cell membrane</location>
        <topology evidence="1">Multi-pass membrane protein</topology>
    </subcellularLocation>
</comment>
<dbReference type="PANTHER" id="PTHR23522:SF4">
    <property type="entry name" value="NUCLEOSIDE PERMEASE NUPG-RELATED"/>
    <property type="match status" value="1"/>
</dbReference>
<dbReference type="PANTHER" id="PTHR23522">
    <property type="entry name" value="BLL5896 PROTEIN"/>
    <property type="match status" value="1"/>
</dbReference>
<evidence type="ECO:0000256" key="2">
    <source>
        <dbReference type="ARBA" id="ARBA00022448"/>
    </source>
</evidence>
<keyword evidence="2" id="KW-0813">Transport</keyword>
<feature type="transmembrane region" description="Helical" evidence="7">
    <location>
        <begin position="100"/>
        <end position="120"/>
    </location>
</feature>
<feature type="transmembrane region" description="Helical" evidence="7">
    <location>
        <begin position="189"/>
        <end position="208"/>
    </location>
</feature>